<keyword evidence="2" id="KW-0472">Membrane</keyword>
<gene>
    <name evidence="3" type="ORF">ACFQGH_04645</name>
</gene>
<organism evidence="3 4">
    <name type="scientific">Halalkalicoccus tibetensis</name>
    <dbReference type="NCBI Taxonomy" id="175632"/>
    <lineage>
        <taxon>Archaea</taxon>
        <taxon>Methanobacteriati</taxon>
        <taxon>Methanobacteriota</taxon>
        <taxon>Stenosarchaea group</taxon>
        <taxon>Halobacteria</taxon>
        <taxon>Halobacteriales</taxon>
        <taxon>Halococcaceae</taxon>
        <taxon>Halalkalicoccus</taxon>
    </lineage>
</organism>
<keyword evidence="2" id="KW-1133">Transmembrane helix</keyword>
<dbReference type="RefSeq" id="WP_340602987.1">
    <property type="nucleotide sequence ID" value="NZ_JBBMXV010000001.1"/>
</dbReference>
<evidence type="ECO:0000313" key="3">
    <source>
        <dbReference type="EMBL" id="MFC6904482.1"/>
    </source>
</evidence>
<accession>A0ABD5UZ61</accession>
<feature type="region of interest" description="Disordered" evidence="1">
    <location>
        <begin position="1"/>
        <end position="21"/>
    </location>
</feature>
<keyword evidence="2" id="KW-0812">Transmembrane</keyword>
<evidence type="ECO:0000313" key="4">
    <source>
        <dbReference type="Proteomes" id="UP001596312"/>
    </source>
</evidence>
<feature type="compositionally biased region" description="Basic and acidic residues" evidence="1">
    <location>
        <begin position="8"/>
        <end position="17"/>
    </location>
</feature>
<reference evidence="3 4" key="1">
    <citation type="journal article" date="2019" name="Int. J. Syst. Evol. Microbiol.">
        <title>The Global Catalogue of Microorganisms (GCM) 10K type strain sequencing project: providing services to taxonomists for standard genome sequencing and annotation.</title>
        <authorList>
            <consortium name="The Broad Institute Genomics Platform"/>
            <consortium name="The Broad Institute Genome Sequencing Center for Infectious Disease"/>
            <person name="Wu L."/>
            <person name="Ma J."/>
        </authorList>
    </citation>
    <scope>NUCLEOTIDE SEQUENCE [LARGE SCALE GENOMIC DNA]</scope>
    <source>
        <strain evidence="3 4">CGMCC 1.3240</strain>
    </source>
</reference>
<keyword evidence="4" id="KW-1185">Reference proteome</keyword>
<feature type="transmembrane region" description="Helical" evidence="2">
    <location>
        <begin position="71"/>
        <end position="89"/>
    </location>
</feature>
<comment type="caution">
    <text evidence="3">The sequence shown here is derived from an EMBL/GenBank/DDBJ whole genome shotgun (WGS) entry which is preliminary data.</text>
</comment>
<dbReference type="EMBL" id="JBHSXQ010000001">
    <property type="protein sequence ID" value="MFC6904482.1"/>
    <property type="molecule type" value="Genomic_DNA"/>
</dbReference>
<dbReference type="AlphaFoldDB" id="A0ABD5UZ61"/>
<sequence>MSEQQRSGTDDAQRDEPPAEGSATAFFARGIVRMGLVVLGTVLLLFALGQAFGLDLLGMVADFLATQTGQWLAVAFFALVLIGVAAGGWRSRRPPA</sequence>
<name>A0ABD5UZ61_9EURY</name>
<feature type="transmembrane region" description="Helical" evidence="2">
    <location>
        <begin position="31"/>
        <end position="51"/>
    </location>
</feature>
<evidence type="ECO:0000256" key="2">
    <source>
        <dbReference type="SAM" id="Phobius"/>
    </source>
</evidence>
<dbReference type="Proteomes" id="UP001596312">
    <property type="component" value="Unassembled WGS sequence"/>
</dbReference>
<evidence type="ECO:0000256" key="1">
    <source>
        <dbReference type="SAM" id="MobiDB-lite"/>
    </source>
</evidence>
<proteinExistence type="predicted"/>
<protein>
    <submittedName>
        <fullName evidence="3">Uncharacterized protein</fullName>
    </submittedName>
</protein>